<proteinExistence type="predicted"/>
<evidence type="ECO:0000256" key="3">
    <source>
        <dbReference type="ARBA" id="ARBA00022737"/>
    </source>
</evidence>
<keyword evidence="3" id="KW-0677">Repeat</keyword>
<dbReference type="GO" id="GO:0005634">
    <property type="term" value="C:nucleus"/>
    <property type="evidence" value="ECO:0007669"/>
    <property type="project" value="UniProtKB-SubCell"/>
</dbReference>
<dbReference type="InterPro" id="IPR013087">
    <property type="entry name" value="Znf_C2H2_type"/>
</dbReference>
<dbReference type="InterPro" id="IPR036236">
    <property type="entry name" value="Znf_C2H2_sf"/>
</dbReference>
<dbReference type="EMBL" id="JYDL01000017">
    <property type="protein sequence ID" value="KRX24521.1"/>
    <property type="molecule type" value="Genomic_DNA"/>
</dbReference>
<dbReference type="PROSITE" id="PS00028">
    <property type="entry name" value="ZINC_FINGER_C2H2_1"/>
    <property type="match status" value="1"/>
</dbReference>
<keyword evidence="5" id="KW-0862">Zinc</keyword>
<dbReference type="GO" id="GO:0009913">
    <property type="term" value="P:epidermal cell differentiation"/>
    <property type="evidence" value="ECO:0007669"/>
    <property type="project" value="TreeGrafter"/>
</dbReference>
<name>A0A0V0SCP0_9BILA</name>
<evidence type="ECO:0000256" key="7">
    <source>
        <dbReference type="PROSITE-ProRule" id="PRU00042"/>
    </source>
</evidence>
<dbReference type="AlphaFoldDB" id="A0A0V0SCP0"/>
<evidence type="ECO:0000256" key="6">
    <source>
        <dbReference type="ARBA" id="ARBA00023242"/>
    </source>
</evidence>
<dbReference type="Pfam" id="PF00096">
    <property type="entry name" value="zf-C2H2"/>
    <property type="match status" value="2"/>
</dbReference>
<evidence type="ECO:0000256" key="4">
    <source>
        <dbReference type="ARBA" id="ARBA00022771"/>
    </source>
</evidence>
<dbReference type="GO" id="GO:0000978">
    <property type="term" value="F:RNA polymerase II cis-regulatory region sequence-specific DNA binding"/>
    <property type="evidence" value="ECO:0007669"/>
    <property type="project" value="TreeGrafter"/>
</dbReference>
<dbReference type="GO" id="GO:0000981">
    <property type="term" value="F:DNA-binding transcription factor activity, RNA polymerase II-specific"/>
    <property type="evidence" value="ECO:0007669"/>
    <property type="project" value="TreeGrafter"/>
</dbReference>
<dbReference type="SUPFAM" id="SSF57667">
    <property type="entry name" value="beta-beta-alpha zinc fingers"/>
    <property type="match status" value="1"/>
</dbReference>
<dbReference type="Gene3D" id="3.30.160.60">
    <property type="entry name" value="Classic Zinc Finger"/>
    <property type="match status" value="2"/>
</dbReference>
<dbReference type="GO" id="GO:0008270">
    <property type="term" value="F:zinc ion binding"/>
    <property type="evidence" value="ECO:0007669"/>
    <property type="project" value="UniProtKB-KW"/>
</dbReference>
<dbReference type="PROSITE" id="PS50157">
    <property type="entry name" value="ZINC_FINGER_C2H2_2"/>
    <property type="match status" value="2"/>
</dbReference>
<evidence type="ECO:0000256" key="5">
    <source>
        <dbReference type="ARBA" id="ARBA00022833"/>
    </source>
</evidence>
<evidence type="ECO:0000256" key="2">
    <source>
        <dbReference type="ARBA" id="ARBA00022723"/>
    </source>
</evidence>
<keyword evidence="4 7" id="KW-0863">Zinc-finger</keyword>
<keyword evidence="10" id="KW-1185">Reference proteome</keyword>
<evidence type="ECO:0000313" key="9">
    <source>
        <dbReference type="EMBL" id="KRX24521.1"/>
    </source>
</evidence>
<sequence length="371" mass="42113">MSTLKLIRTSFSREMDISIILRLIALRIKEDTIILKILQNQLIIQEEEMKKFNVKQSSDMLHSEMKKNVASNSKLTRPSPVYGYNPECFLSMLPSVPVPPVSNVTQPTILSAPSNPFWFGYPNLNLLSSPYLPLGMISSLCMNVAALQTPILPQLSSPILRPSLPEVAKDETLFLSLSLFTTLTLIIKLFQTNLTNIDVEWVNGGYGIKNPLIKYGETLSSPSVEPPTVNSPQSDGGHIFTCRKFPLQRLLNRHAKCHLEIKRYLCTFCGKGFNDTFDLKRHTRTHTGVRPYKCEMCDKSFTQRCSLESHLKKVYVCEECGFTASEVENYLRHTKTMHPLSNVLLKQDRRQISQFTAENSDKPTEIPQNTK</sequence>
<dbReference type="Proteomes" id="UP000054630">
    <property type="component" value="Unassembled WGS sequence"/>
</dbReference>
<accession>A0A0V0SCP0</accession>
<feature type="domain" description="C2H2-type" evidence="8">
    <location>
        <begin position="264"/>
        <end position="291"/>
    </location>
</feature>
<protein>
    <submittedName>
        <fullName evidence="9">Protein ovo</fullName>
    </submittedName>
</protein>
<evidence type="ECO:0000256" key="1">
    <source>
        <dbReference type="ARBA" id="ARBA00004123"/>
    </source>
</evidence>
<dbReference type="InterPro" id="IPR027756">
    <property type="entry name" value="Ovo-like"/>
</dbReference>
<reference evidence="9 10" key="1">
    <citation type="submission" date="2015-01" db="EMBL/GenBank/DDBJ databases">
        <title>Evolution of Trichinella species and genotypes.</title>
        <authorList>
            <person name="Korhonen P.K."/>
            <person name="Edoardo P."/>
            <person name="Giuseppe L.R."/>
            <person name="Gasser R.B."/>
        </authorList>
    </citation>
    <scope>NUCLEOTIDE SEQUENCE [LARGE SCALE GENOMIC DNA]</scope>
    <source>
        <strain evidence="9">ISS37</strain>
    </source>
</reference>
<dbReference type="SMART" id="SM00355">
    <property type="entry name" value="ZnF_C2H2"/>
    <property type="match status" value="4"/>
</dbReference>
<comment type="caution">
    <text evidence="9">The sequence shown here is derived from an EMBL/GenBank/DDBJ whole genome shotgun (WGS) entry which is preliminary data.</text>
</comment>
<comment type="subcellular location">
    <subcellularLocation>
        <location evidence="1">Nucleus</location>
    </subcellularLocation>
</comment>
<feature type="domain" description="C2H2-type" evidence="8">
    <location>
        <begin position="292"/>
        <end position="320"/>
    </location>
</feature>
<keyword evidence="6" id="KW-0539">Nucleus</keyword>
<organism evidence="9 10">
    <name type="scientific">Trichinella nelsoni</name>
    <dbReference type="NCBI Taxonomy" id="6336"/>
    <lineage>
        <taxon>Eukaryota</taxon>
        <taxon>Metazoa</taxon>
        <taxon>Ecdysozoa</taxon>
        <taxon>Nematoda</taxon>
        <taxon>Enoplea</taxon>
        <taxon>Dorylaimia</taxon>
        <taxon>Trichinellida</taxon>
        <taxon>Trichinellidae</taxon>
        <taxon>Trichinella</taxon>
    </lineage>
</organism>
<dbReference type="FunFam" id="3.30.160.60:FF:000246">
    <property type="entry name" value="Transcription factor Ovo-like 2"/>
    <property type="match status" value="1"/>
</dbReference>
<dbReference type="PANTHER" id="PTHR10032">
    <property type="entry name" value="ZINC FINGER PROTEIN WITH KRAB AND SCAN DOMAINS"/>
    <property type="match status" value="1"/>
</dbReference>
<keyword evidence="2" id="KW-0479">Metal-binding</keyword>
<dbReference type="STRING" id="6336.A0A0V0SCP0"/>
<dbReference type="PANTHER" id="PTHR10032:SF271">
    <property type="entry name" value="RH12261P-RELATED"/>
    <property type="match status" value="1"/>
</dbReference>
<evidence type="ECO:0000313" key="10">
    <source>
        <dbReference type="Proteomes" id="UP000054630"/>
    </source>
</evidence>
<dbReference type="FunFam" id="3.30.160.60:FF:000844">
    <property type="entry name" value="Transcription factor Ovo 2"/>
    <property type="match status" value="1"/>
</dbReference>
<evidence type="ECO:0000259" key="8">
    <source>
        <dbReference type="PROSITE" id="PS50157"/>
    </source>
</evidence>
<gene>
    <name evidence="9" type="primary">ovo</name>
    <name evidence="9" type="ORF">T07_13804</name>
</gene>
<dbReference type="OrthoDB" id="6508643at2759"/>